<keyword evidence="1" id="KW-0732">Signal</keyword>
<dbReference type="EMBL" id="CP063849">
    <property type="protein sequence ID" value="QOY89418.1"/>
    <property type="molecule type" value="Genomic_DNA"/>
</dbReference>
<dbReference type="PANTHER" id="PTHR12147:SF26">
    <property type="entry name" value="PEPTIDASE M28 DOMAIN-CONTAINING PROTEIN"/>
    <property type="match status" value="1"/>
</dbReference>
<dbReference type="Pfam" id="PF13180">
    <property type="entry name" value="PDZ_2"/>
    <property type="match status" value="1"/>
</dbReference>
<dbReference type="InterPro" id="IPR001478">
    <property type="entry name" value="PDZ"/>
</dbReference>
<dbReference type="SUPFAM" id="SSF52025">
    <property type="entry name" value="PA domain"/>
    <property type="match status" value="1"/>
</dbReference>
<feature type="chain" id="PRO_5032921537" evidence="1">
    <location>
        <begin position="16"/>
        <end position="615"/>
    </location>
</feature>
<protein>
    <submittedName>
        <fullName evidence="3">M28 family peptidase</fullName>
    </submittedName>
</protein>
<dbReference type="Gene3D" id="3.50.30.30">
    <property type="match status" value="1"/>
</dbReference>
<dbReference type="Gene3D" id="2.30.42.10">
    <property type="match status" value="1"/>
</dbReference>
<organism evidence="3 4">
    <name type="scientific">Paludibaculum fermentans</name>
    <dbReference type="NCBI Taxonomy" id="1473598"/>
    <lineage>
        <taxon>Bacteria</taxon>
        <taxon>Pseudomonadati</taxon>
        <taxon>Acidobacteriota</taxon>
        <taxon>Terriglobia</taxon>
        <taxon>Bryobacterales</taxon>
        <taxon>Bryobacteraceae</taxon>
        <taxon>Paludibaculum</taxon>
    </lineage>
</organism>
<dbReference type="RefSeq" id="WP_194451080.1">
    <property type="nucleotide sequence ID" value="NZ_CP063849.1"/>
</dbReference>
<dbReference type="AlphaFoldDB" id="A0A7S7NT97"/>
<evidence type="ECO:0000313" key="4">
    <source>
        <dbReference type="Proteomes" id="UP000593892"/>
    </source>
</evidence>
<dbReference type="SMART" id="SM00228">
    <property type="entry name" value="PDZ"/>
    <property type="match status" value="1"/>
</dbReference>
<dbReference type="KEGG" id="pfer:IRI77_05535"/>
<name>A0A7S7NT97_PALFE</name>
<dbReference type="Proteomes" id="UP000593892">
    <property type="component" value="Chromosome"/>
</dbReference>
<evidence type="ECO:0000313" key="3">
    <source>
        <dbReference type="EMBL" id="QOY89418.1"/>
    </source>
</evidence>
<dbReference type="Pfam" id="PF04389">
    <property type="entry name" value="Peptidase_M28"/>
    <property type="match status" value="1"/>
</dbReference>
<dbReference type="GO" id="GO:0006508">
    <property type="term" value="P:proteolysis"/>
    <property type="evidence" value="ECO:0007669"/>
    <property type="project" value="InterPro"/>
</dbReference>
<dbReference type="InterPro" id="IPR007484">
    <property type="entry name" value="Peptidase_M28"/>
</dbReference>
<keyword evidence="4" id="KW-1185">Reference proteome</keyword>
<dbReference type="GO" id="GO:0008235">
    <property type="term" value="F:metalloexopeptidase activity"/>
    <property type="evidence" value="ECO:0007669"/>
    <property type="project" value="InterPro"/>
</dbReference>
<proteinExistence type="predicted"/>
<dbReference type="PANTHER" id="PTHR12147">
    <property type="entry name" value="METALLOPEPTIDASE M28 FAMILY MEMBER"/>
    <property type="match status" value="1"/>
</dbReference>
<dbReference type="SUPFAM" id="SSF50156">
    <property type="entry name" value="PDZ domain-like"/>
    <property type="match status" value="1"/>
</dbReference>
<evidence type="ECO:0000259" key="2">
    <source>
        <dbReference type="PROSITE" id="PS50106"/>
    </source>
</evidence>
<dbReference type="InterPro" id="IPR046450">
    <property type="entry name" value="PA_dom_sf"/>
</dbReference>
<dbReference type="InterPro" id="IPR036034">
    <property type="entry name" value="PDZ_sf"/>
</dbReference>
<dbReference type="InterPro" id="IPR003137">
    <property type="entry name" value="PA_domain"/>
</dbReference>
<dbReference type="InterPro" id="IPR045175">
    <property type="entry name" value="M28_fam"/>
</dbReference>
<reference evidence="3 4" key="1">
    <citation type="submission" date="2020-10" db="EMBL/GenBank/DDBJ databases">
        <title>Complete genome sequence of Paludibaculum fermentans P105T, a facultatively anaerobic acidobacterium capable of dissimilatory Fe(III) reduction.</title>
        <authorList>
            <person name="Dedysh S.N."/>
            <person name="Beletsky A.V."/>
            <person name="Kulichevskaya I.S."/>
            <person name="Mardanov A.V."/>
            <person name="Ravin N.V."/>
        </authorList>
    </citation>
    <scope>NUCLEOTIDE SEQUENCE [LARGE SCALE GENOMIC DNA]</scope>
    <source>
        <strain evidence="3 4">P105</strain>
    </source>
</reference>
<accession>A0A7S7NT97</accession>
<dbReference type="SUPFAM" id="SSF53187">
    <property type="entry name" value="Zn-dependent exopeptidases"/>
    <property type="match status" value="1"/>
</dbReference>
<feature type="signal peptide" evidence="1">
    <location>
        <begin position="1"/>
        <end position="15"/>
    </location>
</feature>
<dbReference type="PROSITE" id="PS50106">
    <property type="entry name" value="PDZ"/>
    <property type="match status" value="1"/>
</dbReference>
<sequence length="615" mass="66122">MTRQRLFLFSLAASAAIILQARSVPEKGRISADHYQQTVKYLASDGLKGRGTGTPQLKKAAAYIAGQFKALGIPPAAGSSYYQTFEVTTNAKLGKGNELSFTNGSGKKQAVGLGQDFNPFNFSGNAKVSGPVVFAGYGITAPEYDYDDYAGLDVKGKIVLVLRHEPQEFDEKSKFAGKVYTSHEQKQTKAVNAKFHGAKAVLFVNDMSNHPVDTDTVDKFSNHVGPNSPDIPFVQVKAELASQWLHPTGKNLKDWIESVDKTMKPSSFEIPGLNVDLQVNVLREVRQVPNVVAYLKGETDEYVILGAHFDHLGMGEQSSMAPDLAGKAIHHGADDNASGSAGLLELADYFAAQPKRKRGILFLAFSAEELGLIGSSYYVNHPILPLEKAVAMINMDMIGRIKDGKVFVGGTGTGSTLSAVLDSVKAAHPKLKLDLSEQGGYGSSDHFSFTIKQVPVLFFFSGLHADYHKPSDTWDKIDHQSAADLVNLVAEVTVKLQDAPQRPAYVKVSAPAPQATASASASGGGGAWFGSIPDMGETKGGFKLSDVTKGSPADVAGLRGGDLITEFDGKPISNLMDFTYALRSKKPGDVVPLKYKRDGKELETKATLKSRSQMR</sequence>
<feature type="domain" description="PDZ" evidence="2">
    <location>
        <begin position="514"/>
        <end position="599"/>
    </location>
</feature>
<evidence type="ECO:0000256" key="1">
    <source>
        <dbReference type="SAM" id="SignalP"/>
    </source>
</evidence>
<dbReference type="Pfam" id="PF02225">
    <property type="entry name" value="PA"/>
    <property type="match status" value="1"/>
</dbReference>
<gene>
    <name evidence="3" type="ORF">IRI77_05535</name>
</gene>
<dbReference type="Gene3D" id="3.40.630.10">
    <property type="entry name" value="Zn peptidases"/>
    <property type="match status" value="2"/>
</dbReference>
<dbReference type="CDD" id="cd03877">
    <property type="entry name" value="M28_like"/>
    <property type="match status" value="1"/>
</dbReference>